<feature type="transmembrane region" description="Helical" evidence="6">
    <location>
        <begin position="619"/>
        <end position="638"/>
    </location>
</feature>
<feature type="transmembrane region" description="Helical" evidence="6">
    <location>
        <begin position="553"/>
        <end position="575"/>
    </location>
</feature>
<organism evidence="7 8">
    <name type="scientific">Eumeta variegata</name>
    <name type="common">Bagworm moth</name>
    <name type="synonym">Eumeta japonica</name>
    <dbReference type="NCBI Taxonomy" id="151549"/>
    <lineage>
        <taxon>Eukaryota</taxon>
        <taxon>Metazoa</taxon>
        <taxon>Ecdysozoa</taxon>
        <taxon>Arthropoda</taxon>
        <taxon>Hexapoda</taxon>
        <taxon>Insecta</taxon>
        <taxon>Pterygota</taxon>
        <taxon>Neoptera</taxon>
        <taxon>Endopterygota</taxon>
        <taxon>Lepidoptera</taxon>
        <taxon>Glossata</taxon>
        <taxon>Ditrysia</taxon>
        <taxon>Tineoidea</taxon>
        <taxon>Psychidae</taxon>
        <taxon>Oiketicinae</taxon>
        <taxon>Eumeta</taxon>
    </lineage>
</organism>
<dbReference type="Gene3D" id="1.20.1250.20">
    <property type="entry name" value="MFS general substrate transporter like domains"/>
    <property type="match status" value="1"/>
</dbReference>
<comment type="caution">
    <text evidence="7">The sequence shown here is derived from an EMBL/GenBank/DDBJ whole genome shotgun (WGS) entry which is preliminary data.</text>
</comment>
<keyword evidence="2" id="KW-0813">Transport</keyword>
<dbReference type="STRING" id="151549.A0A4C1YH96"/>
<accession>A0A4C1YH96</accession>
<feature type="transmembrane region" description="Helical" evidence="6">
    <location>
        <begin position="242"/>
        <end position="262"/>
    </location>
</feature>
<dbReference type="InterPro" id="IPR050814">
    <property type="entry name" value="Myo-inositol_Transporter"/>
</dbReference>
<evidence type="ECO:0000256" key="4">
    <source>
        <dbReference type="ARBA" id="ARBA00022989"/>
    </source>
</evidence>
<dbReference type="SUPFAM" id="SSF103473">
    <property type="entry name" value="MFS general substrate transporter"/>
    <property type="match status" value="1"/>
</dbReference>
<dbReference type="GO" id="GO:0005366">
    <property type="term" value="F:myo-inositol:proton symporter activity"/>
    <property type="evidence" value="ECO:0007669"/>
    <property type="project" value="TreeGrafter"/>
</dbReference>
<evidence type="ECO:0000313" key="7">
    <source>
        <dbReference type="EMBL" id="GBP74364.1"/>
    </source>
</evidence>
<feature type="transmembrane region" description="Helical" evidence="6">
    <location>
        <begin position="587"/>
        <end position="607"/>
    </location>
</feature>
<dbReference type="GO" id="GO:0016324">
    <property type="term" value="C:apical plasma membrane"/>
    <property type="evidence" value="ECO:0007669"/>
    <property type="project" value="TreeGrafter"/>
</dbReference>
<keyword evidence="4 6" id="KW-1133">Transmembrane helix</keyword>
<keyword evidence="5 6" id="KW-0472">Membrane</keyword>
<dbReference type="Proteomes" id="UP000299102">
    <property type="component" value="Unassembled WGS sequence"/>
</dbReference>
<dbReference type="InterPro" id="IPR036259">
    <property type="entry name" value="MFS_trans_sf"/>
</dbReference>
<sequence length="682" mass="74226">MFKGGSSSILIRDWSWDWYWTLASWLTAFLIDKKDERSRSAGDSYCTPIKNIKTLEWLPVDNEFGIGAAFPLAPYKNNLSCFGHGCHAAWAGGALGGGGWLAALPAAPFLALLADARGRKAGAFAVCTCFIPSYGVLLKTGSCKKLDCRVKGPTSRNSLRFRILVDVQRGRQVSGWLCAWSARGVWAGRAAAGAGGAGALALAPLYCAEIAPGNKGLAAMPALAAGCGILFAYTAGPLLSGQAVTVWMALPPAILLLSLLWLPETPSYLISVGRMQDAAKVMCWLNGSDFREDLTDIIEEQEVRIRTNDCYGAEPTRTDDDTFQPMLERNGLDAISDRKGDTSSCRELFFQRRNRRALFSLCAVLCVAAGSGAGAVVNFGAGLLRNSAGHTPLAALALGHPENLINHNSNNMSQTPWDQWTPGPLLCSVTLVLGAAVALLTLDRLGRKMLLISSCSGLACCLAIFGVYCDPRVPLPWTHFNLFSRSKQNSALTYNHSVSLKEFQNDTRDVNEMVLKDNKTLNQSLTQNQTFETYDLRIDDSIKDEGEGALSPAALLLSLVLFLYSFGLGSVPYVLVSELFSVNARSIASGFLVSWMWMINFLLLQYYGKVATLLGLHGTYYLGAVVTLTGSVFIYLTIPETRGKSQEQIDEILRGPFFLRQNKKRKQEEAPCFELNCYTNSA</sequence>
<evidence type="ECO:0000256" key="6">
    <source>
        <dbReference type="SAM" id="Phobius"/>
    </source>
</evidence>
<dbReference type="InterPro" id="IPR005828">
    <property type="entry name" value="MFS_sugar_transport-like"/>
</dbReference>
<keyword evidence="7" id="KW-0762">Sugar transport</keyword>
<dbReference type="PANTHER" id="PTHR48020:SF12">
    <property type="entry name" value="PROTON MYO-INOSITOL COTRANSPORTER"/>
    <property type="match status" value="1"/>
</dbReference>
<dbReference type="Pfam" id="PF00083">
    <property type="entry name" value="Sugar_tr"/>
    <property type="match status" value="2"/>
</dbReference>
<gene>
    <name evidence="7" type="primary">Slc2a8</name>
    <name evidence="7" type="ORF">EVAR_51548_1</name>
</gene>
<evidence type="ECO:0000313" key="8">
    <source>
        <dbReference type="Proteomes" id="UP000299102"/>
    </source>
</evidence>
<proteinExistence type="predicted"/>
<feature type="transmembrane region" description="Helical" evidence="6">
    <location>
        <begin position="217"/>
        <end position="236"/>
    </location>
</feature>
<feature type="transmembrane region" description="Helical" evidence="6">
    <location>
        <begin position="449"/>
        <end position="468"/>
    </location>
</feature>
<dbReference type="OrthoDB" id="4142200at2759"/>
<comment type="subcellular location">
    <subcellularLocation>
        <location evidence="1">Membrane</location>
    </subcellularLocation>
</comment>
<dbReference type="PANTHER" id="PTHR48020">
    <property type="entry name" value="PROTON MYO-INOSITOL COTRANSPORTER"/>
    <property type="match status" value="1"/>
</dbReference>
<evidence type="ECO:0000256" key="3">
    <source>
        <dbReference type="ARBA" id="ARBA00022692"/>
    </source>
</evidence>
<name>A0A4C1YH96_EUMVA</name>
<evidence type="ECO:0000256" key="2">
    <source>
        <dbReference type="ARBA" id="ARBA00022448"/>
    </source>
</evidence>
<dbReference type="AlphaFoldDB" id="A0A4C1YH96"/>
<feature type="transmembrane region" description="Helical" evidence="6">
    <location>
        <begin position="357"/>
        <end position="377"/>
    </location>
</feature>
<protein>
    <submittedName>
        <fullName evidence="7">Solute carrier family 2, facilitated glucose transporter member 8</fullName>
    </submittedName>
</protein>
<evidence type="ECO:0000256" key="5">
    <source>
        <dbReference type="ARBA" id="ARBA00023136"/>
    </source>
</evidence>
<keyword evidence="3 6" id="KW-0812">Transmembrane</keyword>
<evidence type="ECO:0000256" key="1">
    <source>
        <dbReference type="ARBA" id="ARBA00004370"/>
    </source>
</evidence>
<dbReference type="EMBL" id="BGZK01001205">
    <property type="protein sequence ID" value="GBP74364.1"/>
    <property type="molecule type" value="Genomic_DNA"/>
</dbReference>
<keyword evidence="8" id="KW-1185">Reference proteome</keyword>
<feature type="transmembrane region" description="Helical" evidence="6">
    <location>
        <begin position="423"/>
        <end position="442"/>
    </location>
</feature>
<reference evidence="7 8" key="1">
    <citation type="journal article" date="2019" name="Commun. Biol.">
        <title>The bagworm genome reveals a unique fibroin gene that provides high tensile strength.</title>
        <authorList>
            <person name="Kono N."/>
            <person name="Nakamura H."/>
            <person name="Ohtoshi R."/>
            <person name="Tomita M."/>
            <person name="Numata K."/>
            <person name="Arakawa K."/>
        </authorList>
    </citation>
    <scope>NUCLEOTIDE SEQUENCE [LARGE SCALE GENOMIC DNA]</scope>
</reference>